<dbReference type="PANTHER" id="PTHR13009:SF22">
    <property type="entry name" value="LD43819P"/>
    <property type="match status" value="1"/>
</dbReference>
<dbReference type="InterPro" id="IPR015310">
    <property type="entry name" value="AHSA1-like_N"/>
</dbReference>
<evidence type="ECO:0000256" key="1">
    <source>
        <dbReference type="ARBA" id="ARBA00006817"/>
    </source>
</evidence>
<name>B7QDH7_IXOSC</name>
<dbReference type="InterPro" id="IPR036338">
    <property type="entry name" value="Aha1"/>
</dbReference>
<dbReference type="Proteomes" id="UP000001555">
    <property type="component" value="Unassembled WGS sequence"/>
</dbReference>
<dbReference type="InParanoid" id="B7QDH7"/>
<sequence>MAKWGEGDPRWIVEERPDATNVNNWHWTEKNASQWSKDKLTELLTNLEVKDGRGSCKVVEMSKCDGEAVANNRKAKLIFFYEWAIELKWEEFSQGMILPTKTDSINQTKSTGKSTLNYKQQMVQAFSQGPCVLEPTKGGRFELYGGNVTGTFTDLVQAV</sequence>
<dbReference type="HOGENOM" id="CLU_1662746_0_0_1"/>
<feature type="domain" description="Activator of Hsp90 ATPase AHSA1-like N-terminal" evidence="2">
    <location>
        <begin position="29"/>
        <end position="128"/>
    </location>
</feature>
<proteinExistence type="evidence at protein level"/>
<organism>
    <name type="scientific">Ixodes scapularis</name>
    <name type="common">Black-legged tick</name>
    <name type="synonym">Deer tick</name>
    <dbReference type="NCBI Taxonomy" id="6945"/>
    <lineage>
        <taxon>Eukaryota</taxon>
        <taxon>Metazoa</taxon>
        <taxon>Ecdysozoa</taxon>
        <taxon>Arthropoda</taxon>
        <taxon>Chelicerata</taxon>
        <taxon>Arachnida</taxon>
        <taxon>Acari</taxon>
        <taxon>Parasitiformes</taxon>
        <taxon>Ixodida</taxon>
        <taxon>Ixodoidea</taxon>
        <taxon>Ixodidae</taxon>
        <taxon>Ixodinae</taxon>
        <taxon>Ixodes</taxon>
    </lineage>
</organism>
<dbReference type="GO" id="GO:0001671">
    <property type="term" value="F:ATPase activator activity"/>
    <property type="evidence" value="ECO:0007669"/>
    <property type="project" value="InterPro"/>
</dbReference>
<dbReference type="FunCoup" id="B7QDH7">
    <property type="interactions" value="1711"/>
</dbReference>
<dbReference type="VEuPathDB" id="VectorBase:ISCW012593"/>
<evidence type="ECO:0000313" key="4">
    <source>
        <dbReference type="EnsemblMetazoa" id="ISCW012593-PA"/>
    </source>
</evidence>
<reference evidence="3 5" key="1">
    <citation type="submission" date="2008-03" db="EMBL/GenBank/DDBJ databases">
        <title>Annotation of Ixodes scapularis.</title>
        <authorList>
            <consortium name="Ixodes scapularis Genome Project Consortium"/>
            <person name="Caler E."/>
            <person name="Hannick L.I."/>
            <person name="Bidwell S."/>
            <person name="Joardar V."/>
            <person name="Thiagarajan M."/>
            <person name="Amedeo P."/>
            <person name="Galinsky K.J."/>
            <person name="Schobel S."/>
            <person name="Inman J."/>
            <person name="Hostetler J."/>
            <person name="Miller J."/>
            <person name="Hammond M."/>
            <person name="Megy K."/>
            <person name="Lawson D."/>
            <person name="Kodira C."/>
            <person name="Sutton G."/>
            <person name="Meyer J."/>
            <person name="Hill C.A."/>
            <person name="Birren B."/>
            <person name="Nene V."/>
            <person name="Collins F."/>
            <person name="Alarcon-Chaidez F."/>
            <person name="Wikel S."/>
            <person name="Strausberg R."/>
        </authorList>
    </citation>
    <scope>NUCLEOTIDE SEQUENCE [LARGE SCALE GENOMIC DNA]</scope>
    <source>
        <strain evidence="5">Wikel</strain>
        <strain evidence="3">Wikel colony</strain>
    </source>
</reference>
<dbReference type="EnsemblMetazoa" id="ISCW012593-RA">
    <property type="protein sequence ID" value="ISCW012593-PA"/>
    <property type="gene ID" value="ISCW012593"/>
</dbReference>
<evidence type="ECO:0000313" key="3">
    <source>
        <dbReference type="EMBL" id="EEC16899.1"/>
    </source>
</evidence>
<protein>
    <recommendedName>
        <fullName evidence="2">Activator of Hsp90 ATPase AHSA1-like N-terminal domain-containing protein</fullName>
    </recommendedName>
</protein>
<dbReference type="EMBL" id="DS913773">
    <property type="protein sequence ID" value="EEC16899.1"/>
    <property type="molecule type" value="Genomic_DNA"/>
</dbReference>
<evidence type="ECO:0007829" key="6">
    <source>
        <dbReference type="PeptideAtlas" id="B7QDH7"/>
    </source>
</evidence>
<dbReference type="Gene3D" id="3.15.10.20">
    <property type="entry name" value="Activator of Hsp90 ATPase Aha1, N-terminal domain"/>
    <property type="match status" value="1"/>
</dbReference>
<dbReference type="EMBL" id="ABJB011008377">
    <property type="status" value="NOT_ANNOTATED_CDS"/>
    <property type="molecule type" value="Genomic_DNA"/>
</dbReference>
<dbReference type="Pfam" id="PF09229">
    <property type="entry name" value="Aha1_N"/>
    <property type="match status" value="1"/>
</dbReference>
<keyword evidence="6" id="KW-1267">Proteomics identification</keyword>
<evidence type="ECO:0000259" key="2">
    <source>
        <dbReference type="SMART" id="SM01000"/>
    </source>
</evidence>
<dbReference type="OrthoDB" id="567237at2759"/>
<dbReference type="SMART" id="SM01000">
    <property type="entry name" value="Aha1_N"/>
    <property type="match status" value="1"/>
</dbReference>
<dbReference type="PaxDb" id="6945-B7QDH7"/>
<comment type="similarity">
    <text evidence="1">Belongs to the AHA1 family.</text>
</comment>
<dbReference type="VEuPathDB" id="VectorBase:ISCP_013343"/>
<gene>
    <name evidence="3" type="ORF">IscW_ISCW012593</name>
</gene>
<dbReference type="SUPFAM" id="SSF103111">
    <property type="entry name" value="Activator of Hsp90 ATPase, Aha1"/>
    <property type="match status" value="1"/>
</dbReference>
<reference evidence="4" key="2">
    <citation type="submission" date="2020-05" db="UniProtKB">
        <authorList>
            <consortium name="EnsemblMetazoa"/>
        </authorList>
    </citation>
    <scope>IDENTIFICATION</scope>
    <source>
        <strain evidence="4">wikel</strain>
    </source>
</reference>
<dbReference type="GO" id="GO:0051087">
    <property type="term" value="F:protein-folding chaperone binding"/>
    <property type="evidence" value="ECO:0007669"/>
    <property type="project" value="InterPro"/>
</dbReference>
<accession>B7QDH7</accession>
<dbReference type="EMBL" id="ABJB010501223">
    <property type="status" value="NOT_ANNOTATED_CDS"/>
    <property type="molecule type" value="Genomic_DNA"/>
</dbReference>
<evidence type="ECO:0000313" key="5">
    <source>
        <dbReference type="Proteomes" id="UP000001555"/>
    </source>
</evidence>
<dbReference type="VEuPathDB" id="VectorBase:ISCI012593"/>
<dbReference type="STRING" id="6945.B7QDH7"/>
<dbReference type="PANTHER" id="PTHR13009">
    <property type="entry name" value="HEAT SHOCK PROTEIN 90 HSP90 CO-CHAPERONE AHA-1"/>
    <property type="match status" value="1"/>
</dbReference>
<keyword evidence="5" id="KW-1185">Reference proteome</keyword>
<dbReference type="EMBL" id="ABJB010592733">
    <property type="status" value="NOT_ANNOTATED_CDS"/>
    <property type="molecule type" value="Genomic_DNA"/>
</dbReference>
<dbReference type="AlphaFoldDB" id="B7QDH7"/>